<dbReference type="Proteomes" id="UP001285908">
    <property type="component" value="Unassembled WGS sequence"/>
</dbReference>
<feature type="region of interest" description="Disordered" evidence="1">
    <location>
        <begin position="37"/>
        <end position="70"/>
    </location>
</feature>
<proteinExistence type="predicted"/>
<evidence type="ECO:0000313" key="3">
    <source>
        <dbReference type="Proteomes" id="UP001285908"/>
    </source>
</evidence>
<comment type="caution">
    <text evidence="2">The sequence shown here is derived from an EMBL/GenBank/DDBJ whole genome shotgun (WGS) entry which is preliminary data.</text>
</comment>
<evidence type="ECO:0000256" key="1">
    <source>
        <dbReference type="SAM" id="MobiDB-lite"/>
    </source>
</evidence>
<reference evidence="2 3" key="1">
    <citation type="journal article" date="2023" name="Mol. Phylogenet. Evol.">
        <title>Genome-scale phylogeny and comparative genomics of the fungal order Sordariales.</title>
        <authorList>
            <person name="Hensen N."/>
            <person name="Bonometti L."/>
            <person name="Westerberg I."/>
            <person name="Brannstrom I.O."/>
            <person name="Guillou S."/>
            <person name="Cros-Aarteil S."/>
            <person name="Calhoun S."/>
            <person name="Haridas S."/>
            <person name="Kuo A."/>
            <person name="Mondo S."/>
            <person name="Pangilinan J."/>
            <person name="Riley R."/>
            <person name="LaButti K."/>
            <person name="Andreopoulos B."/>
            <person name="Lipzen A."/>
            <person name="Chen C."/>
            <person name="Yan M."/>
            <person name="Daum C."/>
            <person name="Ng V."/>
            <person name="Clum A."/>
            <person name="Steindorff A."/>
            <person name="Ohm R.A."/>
            <person name="Martin F."/>
            <person name="Silar P."/>
            <person name="Natvig D.O."/>
            <person name="Lalanne C."/>
            <person name="Gautier V."/>
            <person name="Ament-Velasquez S.L."/>
            <person name="Kruys A."/>
            <person name="Hutchinson M.I."/>
            <person name="Powell A.J."/>
            <person name="Barry K."/>
            <person name="Miller A.N."/>
            <person name="Grigoriev I.V."/>
            <person name="Debuchy R."/>
            <person name="Gladieux P."/>
            <person name="Hiltunen Thoren M."/>
            <person name="Johannesson H."/>
        </authorList>
    </citation>
    <scope>NUCLEOTIDE SEQUENCE [LARGE SCALE GENOMIC DNA]</scope>
    <source>
        <strain evidence="2 3">FGSC 10403</strain>
    </source>
</reference>
<evidence type="ECO:0000313" key="2">
    <source>
        <dbReference type="EMBL" id="KAK3494682.1"/>
    </source>
</evidence>
<name>A0AAJ0MSF9_9PEZI</name>
<dbReference type="EMBL" id="JAULSX010000003">
    <property type="protein sequence ID" value="KAK3494682.1"/>
    <property type="molecule type" value="Genomic_DNA"/>
</dbReference>
<protein>
    <submittedName>
        <fullName evidence="2">Uncharacterized protein</fullName>
    </submittedName>
</protein>
<dbReference type="RefSeq" id="XP_062694111.1">
    <property type="nucleotide sequence ID" value="XM_062837016.1"/>
</dbReference>
<dbReference type="GeneID" id="87874638"/>
<accession>A0AAJ0MSF9</accession>
<gene>
    <name evidence="2" type="ORF">B0T23DRAFT_377215</name>
</gene>
<keyword evidence="3" id="KW-1185">Reference proteome</keyword>
<organism evidence="2 3">
    <name type="scientific">Neurospora hispaniola</name>
    <dbReference type="NCBI Taxonomy" id="588809"/>
    <lineage>
        <taxon>Eukaryota</taxon>
        <taxon>Fungi</taxon>
        <taxon>Dikarya</taxon>
        <taxon>Ascomycota</taxon>
        <taxon>Pezizomycotina</taxon>
        <taxon>Sordariomycetes</taxon>
        <taxon>Sordariomycetidae</taxon>
        <taxon>Sordariales</taxon>
        <taxon>Sordariaceae</taxon>
        <taxon>Neurospora</taxon>
    </lineage>
</organism>
<dbReference type="AlphaFoldDB" id="A0AAJ0MSF9"/>
<sequence>MLRTVEVVVLAVLSRMGSLHDVQYSASELGIISAPVSRPALRSPPKPPRMLKLGVKKHRDRQLGSSTGQP</sequence>